<dbReference type="InterPro" id="IPR001890">
    <property type="entry name" value="RNA-binding_CRM"/>
</dbReference>
<keyword evidence="1 2" id="KW-0694">RNA-binding</keyword>
<dbReference type="EMBL" id="MUYT01000007">
    <property type="protein sequence ID" value="OOS20671.1"/>
    <property type="molecule type" value="Genomic_DNA"/>
</dbReference>
<dbReference type="RefSeq" id="WP_078307380.1">
    <property type="nucleotide sequence ID" value="NZ_CP147511.1"/>
</dbReference>
<comment type="caution">
    <text evidence="4">The sequence shown here is derived from an EMBL/GenBank/DDBJ whole genome shotgun (WGS) entry which is preliminary data.</text>
</comment>
<name>A0A1T0CEW8_9GAMM</name>
<evidence type="ECO:0000256" key="1">
    <source>
        <dbReference type="ARBA" id="ARBA00022884"/>
    </source>
</evidence>
<sequence length="109" mass="11870">MSNINTQKLDNDTLKRLRGIGHKLKPIVSIGGQGLSPSVLGELERALTDHELVKVRLPAGSKEERDALSAQLAKDSQALLIHHVGRMALLLRHNPQANPKLSNLVRFGG</sequence>
<dbReference type="OrthoDB" id="9797519at2"/>
<dbReference type="SMART" id="SM01103">
    <property type="entry name" value="CRS1_YhbY"/>
    <property type="match status" value="1"/>
</dbReference>
<dbReference type="SUPFAM" id="SSF75471">
    <property type="entry name" value="YhbY-like"/>
    <property type="match status" value="1"/>
</dbReference>
<reference evidence="4 5" key="1">
    <citation type="submission" date="2017-02" db="EMBL/GenBank/DDBJ databases">
        <title>Draft genome sequence of Moraxella lincolnii CCUG 9405T type strain.</title>
        <authorList>
            <person name="Salva-Serra F."/>
            <person name="Engstrom-Jakobsson H."/>
            <person name="Thorell K."/>
            <person name="Jaen-Luchoro D."/>
            <person name="Gonzales-Siles L."/>
            <person name="Karlsson R."/>
            <person name="Yazdan S."/>
            <person name="Boulund F."/>
            <person name="Johnning A."/>
            <person name="Engstrand L."/>
            <person name="Kristiansson E."/>
            <person name="Moore E."/>
        </authorList>
    </citation>
    <scope>NUCLEOTIDE SEQUENCE [LARGE SCALE GENOMIC DNA]</scope>
    <source>
        <strain evidence="4 5">CCUG 9405</strain>
    </source>
</reference>
<dbReference type="PANTHER" id="PTHR40065">
    <property type="entry name" value="RNA-BINDING PROTEIN YHBY"/>
    <property type="match status" value="1"/>
</dbReference>
<evidence type="ECO:0000313" key="4">
    <source>
        <dbReference type="EMBL" id="OOS20671.1"/>
    </source>
</evidence>
<dbReference type="InterPro" id="IPR035920">
    <property type="entry name" value="YhbY-like_sf"/>
</dbReference>
<accession>A0A1T0CEW8</accession>
<proteinExistence type="predicted"/>
<organism evidence="4 5">
    <name type="scientific">Lwoffella lincolnii</name>
    <dbReference type="NCBI Taxonomy" id="90241"/>
    <lineage>
        <taxon>Bacteria</taxon>
        <taxon>Pseudomonadati</taxon>
        <taxon>Pseudomonadota</taxon>
        <taxon>Gammaproteobacteria</taxon>
        <taxon>Moraxellales</taxon>
        <taxon>Moraxellaceae</taxon>
        <taxon>Lwoffella</taxon>
    </lineage>
</organism>
<evidence type="ECO:0000259" key="3">
    <source>
        <dbReference type="PROSITE" id="PS51295"/>
    </source>
</evidence>
<evidence type="ECO:0000256" key="2">
    <source>
        <dbReference type="PROSITE-ProRule" id="PRU00626"/>
    </source>
</evidence>
<dbReference type="STRING" id="90241.B0682_05895"/>
<dbReference type="Gene3D" id="3.30.110.60">
    <property type="entry name" value="YhbY-like"/>
    <property type="match status" value="1"/>
</dbReference>
<dbReference type="Pfam" id="PF01985">
    <property type="entry name" value="CRS1_YhbY"/>
    <property type="match status" value="1"/>
</dbReference>
<dbReference type="Proteomes" id="UP000191094">
    <property type="component" value="Unassembled WGS sequence"/>
</dbReference>
<dbReference type="GO" id="GO:0003723">
    <property type="term" value="F:RNA binding"/>
    <property type="evidence" value="ECO:0007669"/>
    <property type="project" value="UniProtKB-UniRule"/>
</dbReference>
<dbReference type="PROSITE" id="PS51295">
    <property type="entry name" value="CRM"/>
    <property type="match status" value="1"/>
</dbReference>
<keyword evidence="5" id="KW-1185">Reference proteome</keyword>
<protein>
    <submittedName>
        <fullName evidence="4">Ribosome assembly protein YhbY</fullName>
    </submittedName>
</protein>
<gene>
    <name evidence="4" type="ORF">B0682_05895</name>
</gene>
<feature type="domain" description="CRM" evidence="3">
    <location>
        <begin position="7"/>
        <end position="103"/>
    </location>
</feature>
<dbReference type="InterPro" id="IPR051925">
    <property type="entry name" value="RNA-binding_domain"/>
</dbReference>
<dbReference type="AlphaFoldDB" id="A0A1T0CEW8"/>
<dbReference type="PANTHER" id="PTHR40065:SF3">
    <property type="entry name" value="RNA-BINDING PROTEIN YHBY"/>
    <property type="match status" value="1"/>
</dbReference>
<evidence type="ECO:0000313" key="5">
    <source>
        <dbReference type="Proteomes" id="UP000191094"/>
    </source>
</evidence>